<keyword evidence="5" id="KW-0949">S-adenosyl-L-methionine</keyword>
<dbReference type="CDD" id="cd11644">
    <property type="entry name" value="Precorrin-6Y-MT"/>
    <property type="match status" value="1"/>
</dbReference>
<evidence type="ECO:0000259" key="6">
    <source>
        <dbReference type="Pfam" id="PF00590"/>
    </source>
</evidence>
<dbReference type="GO" id="GO:0008276">
    <property type="term" value="F:protein methyltransferase activity"/>
    <property type="evidence" value="ECO:0007669"/>
    <property type="project" value="InterPro"/>
</dbReference>
<evidence type="ECO:0000313" key="7">
    <source>
        <dbReference type="EMBL" id="PZD75104.1"/>
    </source>
</evidence>
<organism evidence="7 8">
    <name type="scientific">Acaryochloris thomasi RCC1774</name>
    <dbReference type="NCBI Taxonomy" id="1764569"/>
    <lineage>
        <taxon>Bacteria</taxon>
        <taxon>Bacillati</taxon>
        <taxon>Cyanobacteriota</taxon>
        <taxon>Cyanophyceae</taxon>
        <taxon>Acaryochloridales</taxon>
        <taxon>Acaryochloridaceae</taxon>
        <taxon>Acaryochloris</taxon>
        <taxon>Acaryochloris thomasi</taxon>
    </lineage>
</organism>
<dbReference type="InterPro" id="IPR050714">
    <property type="entry name" value="Cobalamin_biosynth_MTase"/>
</dbReference>
<accession>A0A2W1K0P8</accession>
<dbReference type="NCBIfam" id="TIGR02469">
    <property type="entry name" value="CbiT"/>
    <property type="match status" value="1"/>
</dbReference>
<dbReference type="PANTHER" id="PTHR43182">
    <property type="entry name" value="COBALT-PRECORRIN-6B C(15)-METHYLTRANSFERASE (DECARBOXYLATING)"/>
    <property type="match status" value="1"/>
</dbReference>
<dbReference type="InterPro" id="IPR000878">
    <property type="entry name" value="4pyrrol_Mease"/>
</dbReference>
<evidence type="ECO:0000256" key="2">
    <source>
        <dbReference type="ARBA" id="ARBA00022573"/>
    </source>
</evidence>
<keyword evidence="2" id="KW-0169">Cobalamin biosynthesis</keyword>
<reference evidence="7 8" key="1">
    <citation type="journal article" date="2018" name="Sci. Rep.">
        <title>A novel species of the marine cyanobacterium Acaryochloris with a unique pigment content and lifestyle.</title>
        <authorList>
            <person name="Partensky F."/>
            <person name="Six C."/>
            <person name="Ratin M."/>
            <person name="Garczarek L."/>
            <person name="Vaulot D."/>
            <person name="Probert I."/>
            <person name="Calteau A."/>
            <person name="Gourvil P."/>
            <person name="Marie D."/>
            <person name="Grebert T."/>
            <person name="Bouchier C."/>
            <person name="Le Panse S."/>
            <person name="Gachenot M."/>
            <person name="Rodriguez F."/>
            <person name="Garrido J.L."/>
        </authorList>
    </citation>
    <scope>NUCLEOTIDE SEQUENCE [LARGE SCALE GENOMIC DNA]</scope>
    <source>
        <strain evidence="7 8">RCC1774</strain>
    </source>
</reference>
<keyword evidence="4" id="KW-0808">Transferase</keyword>
<sequence length="414" mass="44871">MNPIVVVGIGLAGAADLSPTAQAAVDQATLLVGGQRHLSYFPSHAAPKLTLGDLSSALEQIQDHLAISPQKKVVILASGDPLFFGLGRLLLTTFSAEQLTFHPHLSAVQLAFSRIKVPWQDANIVSLHGRSPERLIQALQKGDDKIAIFTDPTYTPAAIAQLFLTLDLPIAYQFWVCEDLGSPSEQVQGFAPSQLLGQTFAALNIVILIRLTPTPSEQDWPHLGLPDGSFLSFPDRPSLITKREVRVLALAELDLRENQIIWDIGAGTGSVSIETARISASSTVYAVEKTVIGHRLIQQNCRRFAVNNVEAICGTAPDVLAALPPPDRIFIGGSGGNLSTILDCCQIHACKQTVIVLAIATLETLEIALHWLRTHHWSTQLLQIQVSRSVPIATLTRWQPLNPVTLIRAKLKSP</sequence>
<dbReference type="RefSeq" id="WP_110984516.1">
    <property type="nucleotide sequence ID" value="NZ_CAWNWM010000001.1"/>
</dbReference>
<dbReference type="InterPro" id="IPR035996">
    <property type="entry name" value="4pyrrol_Methylase_sf"/>
</dbReference>
<dbReference type="SUPFAM" id="SSF53335">
    <property type="entry name" value="S-adenosyl-L-methionine-dependent methyltransferases"/>
    <property type="match status" value="1"/>
</dbReference>
<dbReference type="InterPro" id="IPR014776">
    <property type="entry name" value="4pyrrole_Mease_sub2"/>
</dbReference>
<feature type="domain" description="Tetrapyrrole methylase" evidence="6">
    <location>
        <begin position="4"/>
        <end position="187"/>
    </location>
</feature>
<dbReference type="SUPFAM" id="SSF53790">
    <property type="entry name" value="Tetrapyrrole methylase"/>
    <property type="match status" value="1"/>
</dbReference>
<evidence type="ECO:0000256" key="1">
    <source>
        <dbReference type="ARBA" id="ARBA00004953"/>
    </source>
</evidence>
<dbReference type="InterPro" id="IPR006365">
    <property type="entry name" value="Cbl_synth_CobL"/>
</dbReference>
<dbReference type="OrthoDB" id="9780707at2"/>
<dbReference type="InterPro" id="IPR012818">
    <property type="entry name" value="CbiE"/>
</dbReference>
<dbReference type="NCBIfam" id="TIGR02467">
    <property type="entry name" value="CbiE"/>
    <property type="match status" value="1"/>
</dbReference>
<comment type="pathway">
    <text evidence="1">Cofactor biosynthesis; adenosylcobalamin biosynthesis.</text>
</comment>
<dbReference type="GO" id="GO:0032259">
    <property type="term" value="P:methylation"/>
    <property type="evidence" value="ECO:0007669"/>
    <property type="project" value="UniProtKB-KW"/>
</dbReference>
<evidence type="ECO:0000256" key="5">
    <source>
        <dbReference type="ARBA" id="ARBA00022691"/>
    </source>
</evidence>
<evidence type="ECO:0000313" key="8">
    <source>
        <dbReference type="Proteomes" id="UP000248857"/>
    </source>
</evidence>
<dbReference type="EMBL" id="PQWO01000001">
    <property type="protein sequence ID" value="PZD75104.1"/>
    <property type="molecule type" value="Genomic_DNA"/>
</dbReference>
<dbReference type="Pfam" id="PF00590">
    <property type="entry name" value="TP_methylase"/>
    <property type="match status" value="1"/>
</dbReference>
<protein>
    <submittedName>
        <fullName evidence="7">Cobalamin biosynthesis bifunctional protein CbiET</fullName>
    </submittedName>
</protein>
<dbReference type="PANTHER" id="PTHR43182:SF1">
    <property type="entry name" value="COBALT-PRECORRIN-7 C(5)-METHYLTRANSFERASE"/>
    <property type="match status" value="1"/>
</dbReference>
<gene>
    <name evidence="7" type="primary">cbiET</name>
    <name evidence="7" type="ORF">C1752_00562</name>
</gene>
<dbReference type="InterPro" id="IPR014777">
    <property type="entry name" value="4pyrrole_Mease_sub1"/>
</dbReference>
<dbReference type="InterPro" id="IPR029063">
    <property type="entry name" value="SAM-dependent_MTases_sf"/>
</dbReference>
<dbReference type="GO" id="GO:0009236">
    <property type="term" value="P:cobalamin biosynthetic process"/>
    <property type="evidence" value="ECO:0007669"/>
    <property type="project" value="UniProtKB-UniPathway"/>
</dbReference>
<dbReference type="Gene3D" id="3.40.50.150">
    <property type="entry name" value="Vaccinia Virus protein VP39"/>
    <property type="match status" value="1"/>
</dbReference>
<dbReference type="PIRSF" id="PIRSF036428">
    <property type="entry name" value="CobL"/>
    <property type="match status" value="1"/>
</dbReference>
<evidence type="ECO:0000256" key="3">
    <source>
        <dbReference type="ARBA" id="ARBA00022603"/>
    </source>
</evidence>
<dbReference type="InterPro" id="IPR014008">
    <property type="entry name" value="Cbl_synth_MTase_CbiT"/>
</dbReference>
<evidence type="ECO:0000256" key="4">
    <source>
        <dbReference type="ARBA" id="ARBA00022679"/>
    </source>
</evidence>
<dbReference type="UniPathway" id="UPA00148"/>
<dbReference type="Gene3D" id="3.40.1010.10">
    <property type="entry name" value="Cobalt-precorrin-4 Transmethylase, Domain 1"/>
    <property type="match status" value="1"/>
</dbReference>
<comment type="caution">
    <text evidence="7">The sequence shown here is derived from an EMBL/GenBank/DDBJ whole genome shotgun (WGS) entry which is preliminary data.</text>
</comment>
<dbReference type="Proteomes" id="UP000248857">
    <property type="component" value="Unassembled WGS sequence"/>
</dbReference>
<dbReference type="AlphaFoldDB" id="A0A2W1K0P8"/>
<dbReference type="Gene3D" id="3.30.950.10">
    <property type="entry name" value="Methyltransferase, Cobalt-precorrin-4 Transmethylase, Domain 2"/>
    <property type="match status" value="1"/>
</dbReference>
<keyword evidence="3" id="KW-0489">Methyltransferase</keyword>
<name>A0A2W1K0P8_9CYAN</name>
<proteinExistence type="predicted"/>
<keyword evidence="8" id="KW-1185">Reference proteome</keyword>